<gene>
    <name evidence="2" type="ORF">NAEGRDRAFT_59334</name>
</gene>
<sequence length="1842" mass="214673">MLGYTPQYLAPSTYDGGNSSKKRKYPDKPWHHKLKPNTRVELVNYIVEVTQGNAQVIRKKIFDLIIQSQAVDDFARDLAEYACSSKSNLSMDTIRDRVEVMLERDVNALPTPNLAHRLNQTVRPLFNDSNDIGMSVRANQFNNELFEKLVERNKLFTHSSVNNTDVDIPELMEQYKYCNKLAKLWIMQDLTRRREELSKSKLNAMPNELHDDQLLHNLPFDLMFEIVSYIPVDNKSIWWAQFLKYRIISNSFKLRLEQEIFTKFSKEGIDISHFDDSLLTLEGLTCLLASHSQYEKQGKQFNGDFIRLHITEKQTELQKLTAPKFNGNIIPPNEESNSNIVETQIFDEEYVAEVYSQSANQEITPQSPFQRNFIANKESFDNTPLPFINEQFNSFECEEFENPYIKSITISSSRDFHFIIPGLVNLEELTLIVSTEDFMYLFSKMFQTISHLKLKKIVLVYYGVVPASFTRLILDKVEMLDYGGSFYVYSAMDTTFISNLRISLPNVNIICEGRVLNRSNDFRDLKVIPCRIQNFTNTKFILDNGWYRPVVQRTRSYAQGDEKFATIFNNDWFTVKEKKELLNYFVDRYSFNWKEELKTSIHQSLFQYYIYLLNINQKQFEYNSPTKYVNEPKNKPNLLDCIVWGLDVSNCPEQILRLCTNFGKIGLKLVIDKLEKDPDYLTIEHMRIFFKQAAHNSDYLHLLVQLIPHINNSEHLFDVYQKNGDKVNILLSVIPNNPILVEHIIDNFVTSANLQSELQHEKSPKSLLQTTIQSQLPNSTILKIAQKNPKLLYQKSKNGRIPLHYCFTPHRYQLIKPFLEMAPETFEYEDENGFKPYHFVQEHELSGYGRIYDILWMAFKPRTKDNCPVEHSLDVLHVKQEGSLLMVSYFSEAKPLAAAILTSTSFESYSDRHEFKFKAEDCCNDQIGGMSNLLVQFCKEYLRSSYQTNLTFQELCRKYVHKRDAFGFSLLHHFIFNGFTAEIIYLESIMGSSIFPMFLEIEQKKLVNSSKEVLYSTSKNYFLKEKCREMLTEYCQVLKGKAGFEDFVALELERLSEIRLLGVATGNTEFKTRLLYLYNFLTISGKLISTKNPTLGLASNQKIRERIFNVDQNKYIGTKNVEEITRFEIIIGCFLLFNYGHLGDERVVERNILYNLWRSCIELDAKRTPREEIKTSKDATCNPTEEPRTSKHSKQPSDQMEFSHSKPLVETPKKKQKKTSESPNTTPKLTPPPLLISTPNISSVSTNILEPTTPTLKDYIHLKQQMNLSDKCITFLKHFPEKCRERAEDYIRSSDWNHFHRALAIWRLVNKMTGALKFEFDFKTIEGTLLFIGEYFFECLSKSTNSLLKSFFIVRQLAYLLSDNPENSLFILNAEKLSDIFKDENIISKLYTRSDLRGRTLQFENEYYLNTSLMNEKYASKMLFHLKSNKKVCELSEELFNKKTSETHETKEKYFATVVYPVINGGDFALYRQLNYQFREEYEFLVQKWVGGQYPDFSLVFFFLKKSFSLQHLFKILGNSCAMWKNNHSSCFSKILELSRSYNIITNNLKNIGNLILKEFFGGSYVFEIDCSNNLEIMWTLAYGNAESVENLTQYSQLFGQKDEIFESLSLCQSYFYDVVSTGYSPENDESVFMFLWGNLLVKQKKSHEVQQFDVCWVKMDKLKVSLYLGEAKNNTSENAQNVFDGKVDELRLPCPRYQMQEKNLTVGVWEKSYRDLKIYKITNFTVEKETGESVNTLSVFFVSDSKKDTLDFVTNTFKLTLEEKELDVDSPILEKKDLSLCDISTVNSVRFKNGNGKFIIASSLLKSPRTTKEDGIPDRVVVKEDGRLLFVMDLNYQKEKK</sequence>
<organism evidence="3">
    <name type="scientific">Naegleria gruberi</name>
    <name type="common">Amoeba</name>
    <dbReference type="NCBI Taxonomy" id="5762"/>
    <lineage>
        <taxon>Eukaryota</taxon>
        <taxon>Discoba</taxon>
        <taxon>Heterolobosea</taxon>
        <taxon>Tetramitia</taxon>
        <taxon>Eutetramitia</taxon>
        <taxon>Vahlkampfiidae</taxon>
        <taxon>Naegleria</taxon>
    </lineage>
</organism>
<reference evidence="2 3" key="1">
    <citation type="journal article" date="2010" name="Cell">
        <title>The genome of Naegleria gruberi illuminates early eukaryotic versatility.</title>
        <authorList>
            <person name="Fritz-Laylin L.K."/>
            <person name="Prochnik S.E."/>
            <person name="Ginger M.L."/>
            <person name="Dacks J.B."/>
            <person name="Carpenter M.L."/>
            <person name="Field M.C."/>
            <person name="Kuo A."/>
            <person name="Paredez A."/>
            <person name="Chapman J."/>
            <person name="Pham J."/>
            <person name="Shu S."/>
            <person name="Neupane R."/>
            <person name="Cipriano M."/>
            <person name="Mancuso J."/>
            <person name="Tu H."/>
            <person name="Salamov A."/>
            <person name="Lindquist E."/>
            <person name="Shapiro H."/>
            <person name="Lucas S."/>
            <person name="Grigoriev I.V."/>
            <person name="Cande W.Z."/>
            <person name="Fulton C."/>
            <person name="Rokhsar D.S."/>
            <person name="Dawson S.C."/>
        </authorList>
    </citation>
    <scope>NUCLEOTIDE SEQUENCE [LARGE SCALE GENOMIC DNA]</scope>
    <source>
        <strain evidence="2 3">NEG-M</strain>
    </source>
</reference>
<name>D2VVG6_NAEGR</name>
<evidence type="ECO:0000313" key="3">
    <source>
        <dbReference type="Proteomes" id="UP000006671"/>
    </source>
</evidence>
<evidence type="ECO:0000313" key="2">
    <source>
        <dbReference type="EMBL" id="EFC39233.1"/>
    </source>
</evidence>
<accession>D2VVG6</accession>
<protein>
    <submittedName>
        <fullName evidence="2">Uncharacterized protein</fullName>
    </submittedName>
</protein>
<evidence type="ECO:0000256" key="1">
    <source>
        <dbReference type="SAM" id="MobiDB-lite"/>
    </source>
</evidence>
<keyword evidence="3" id="KW-1185">Reference proteome</keyword>
<dbReference type="Proteomes" id="UP000006671">
    <property type="component" value="Unassembled WGS sequence"/>
</dbReference>
<dbReference type="InParanoid" id="D2VVG6"/>
<dbReference type="VEuPathDB" id="AmoebaDB:NAEGRDRAFT_59334"/>
<dbReference type="KEGG" id="ngr:NAEGRDRAFT_59334"/>
<dbReference type="GeneID" id="8853497"/>
<dbReference type="RefSeq" id="XP_002671977.1">
    <property type="nucleotide sequence ID" value="XM_002671931.1"/>
</dbReference>
<proteinExistence type="predicted"/>
<feature type="region of interest" description="Disordered" evidence="1">
    <location>
        <begin position="1171"/>
        <end position="1236"/>
    </location>
</feature>
<dbReference type="EMBL" id="GG738901">
    <property type="protein sequence ID" value="EFC39233.1"/>
    <property type="molecule type" value="Genomic_DNA"/>
</dbReference>